<protein>
    <submittedName>
        <fullName evidence="1">S23 ribosomal protein</fullName>
    </submittedName>
</protein>
<dbReference type="Gene3D" id="1.20.1440.60">
    <property type="entry name" value="23S rRNA-intervening sequence"/>
    <property type="match status" value="1"/>
</dbReference>
<evidence type="ECO:0000313" key="1">
    <source>
        <dbReference type="EMBL" id="KKQ22026.1"/>
    </source>
</evidence>
<keyword evidence="1" id="KW-0687">Ribonucleoprotein</keyword>
<dbReference type="CDD" id="cd16377">
    <property type="entry name" value="23S_rRNA_IVP_like"/>
    <property type="match status" value="1"/>
</dbReference>
<dbReference type="GO" id="GO:0005840">
    <property type="term" value="C:ribosome"/>
    <property type="evidence" value="ECO:0007669"/>
    <property type="project" value="UniProtKB-KW"/>
</dbReference>
<name>A0A0G0J1I3_9BACT</name>
<dbReference type="SUPFAM" id="SSF158446">
    <property type="entry name" value="IVS-encoded protein-like"/>
    <property type="match status" value="1"/>
</dbReference>
<proteinExistence type="predicted"/>
<accession>A0A0G0J1I3</accession>
<gene>
    <name evidence="1" type="ORF">US36_C0010G0005</name>
</gene>
<dbReference type="AlphaFoldDB" id="A0A0G0J1I3"/>
<comment type="caution">
    <text evidence="1">The sequence shown here is derived from an EMBL/GenBank/DDBJ whole genome shotgun (WGS) entry which is preliminary data.</text>
</comment>
<dbReference type="Proteomes" id="UP000034044">
    <property type="component" value="Unassembled WGS sequence"/>
</dbReference>
<sequence length="85" mass="9766">MKTQSYKDLIVWQKSKQLVLEIYSLSDNFPINEKFGITSQINRAAISIPLNIVEGYRRRGPKERKQFFTIAFGSGAEIEALIDIM</sequence>
<reference evidence="1 2" key="1">
    <citation type="journal article" date="2015" name="Nature">
        <title>rRNA introns, odd ribosomes, and small enigmatic genomes across a large radiation of phyla.</title>
        <authorList>
            <person name="Brown C.T."/>
            <person name="Hug L.A."/>
            <person name="Thomas B.C."/>
            <person name="Sharon I."/>
            <person name="Castelle C.J."/>
            <person name="Singh A."/>
            <person name="Wilkins M.J."/>
            <person name="Williams K.H."/>
            <person name="Banfield J.F."/>
        </authorList>
    </citation>
    <scope>NUCLEOTIDE SEQUENCE [LARGE SCALE GENOMIC DNA]</scope>
</reference>
<dbReference type="Pfam" id="PF05635">
    <property type="entry name" value="23S_rRNA_IVP"/>
    <property type="match status" value="1"/>
</dbReference>
<dbReference type="NCBIfam" id="TIGR02436">
    <property type="entry name" value="four helix bundle protein"/>
    <property type="match status" value="1"/>
</dbReference>
<dbReference type="PANTHER" id="PTHR38471:SF2">
    <property type="entry name" value="FOUR HELIX BUNDLE PROTEIN"/>
    <property type="match status" value="1"/>
</dbReference>
<dbReference type="InterPro" id="IPR036583">
    <property type="entry name" value="23S_rRNA_IVS_sf"/>
</dbReference>
<dbReference type="EMBL" id="LBSR01000010">
    <property type="protein sequence ID" value="KKQ22026.1"/>
    <property type="molecule type" value="Genomic_DNA"/>
</dbReference>
<organism evidence="1 2">
    <name type="scientific">Candidatus Wolfebacteria bacterium GW2011_GWC1_37_10</name>
    <dbReference type="NCBI Taxonomy" id="1619010"/>
    <lineage>
        <taxon>Bacteria</taxon>
        <taxon>Candidatus Wolfeibacteriota</taxon>
    </lineage>
</organism>
<dbReference type="PANTHER" id="PTHR38471">
    <property type="entry name" value="FOUR HELIX BUNDLE PROTEIN"/>
    <property type="match status" value="1"/>
</dbReference>
<evidence type="ECO:0000313" key="2">
    <source>
        <dbReference type="Proteomes" id="UP000034044"/>
    </source>
</evidence>
<dbReference type="InterPro" id="IPR012657">
    <property type="entry name" value="23S_rRNA-intervening_sequence"/>
</dbReference>
<keyword evidence="1" id="KW-0689">Ribosomal protein</keyword>